<proteinExistence type="predicted"/>
<gene>
    <name evidence="2" type="ORF">K491DRAFT_60097</name>
</gene>
<name>A0A6A6TLY3_9PLEO</name>
<evidence type="ECO:0000313" key="3">
    <source>
        <dbReference type="Proteomes" id="UP000799324"/>
    </source>
</evidence>
<protein>
    <recommendedName>
        <fullName evidence="1">F-box domain-containing protein</fullName>
    </recommendedName>
</protein>
<keyword evidence="3" id="KW-1185">Reference proteome</keyword>
<dbReference type="SUPFAM" id="SSF81383">
    <property type="entry name" value="F-box domain"/>
    <property type="match status" value="1"/>
</dbReference>
<evidence type="ECO:0000313" key="2">
    <source>
        <dbReference type="EMBL" id="KAF2660466.1"/>
    </source>
</evidence>
<organism evidence="2 3">
    <name type="scientific">Lophiostoma macrostomum CBS 122681</name>
    <dbReference type="NCBI Taxonomy" id="1314788"/>
    <lineage>
        <taxon>Eukaryota</taxon>
        <taxon>Fungi</taxon>
        <taxon>Dikarya</taxon>
        <taxon>Ascomycota</taxon>
        <taxon>Pezizomycotina</taxon>
        <taxon>Dothideomycetes</taxon>
        <taxon>Pleosporomycetidae</taxon>
        <taxon>Pleosporales</taxon>
        <taxon>Lophiostomataceae</taxon>
        <taxon>Lophiostoma</taxon>
    </lineage>
</organism>
<dbReference type="CDD" id="cd09917">
    <property type="entry name" value="F-box_SF"/>
    <property type="match status" value="1"/>
</dbReference>
<dbReference type="InterPro" id="IPR001810">
    <property type="entry name" value="F-box_dom"/>
</dbReference>
<feature type="domain" description="F-box" evidence="1">
    <location>
        <begin position="48"/>
        <end position="95"/>
    </location>
</feature>
<dbReference type="Proteomes" id="UP000799324">
    <property type="component" value="Unassembled WGS sequence"/>
</dbReference>
<dbReference type="OrthoDB" id="5295250at2759"/>
<dbReference type="PROSITE" id="PS50181">
    <property type="entry name" value="FBOX"/>
    <property type="match status" value="1"/>
</dbReference>
<dbReference type="EMBL" id="MU004299">
    <property type="protein sequence ID" value="KAF2660466.1"/>
    <property type="molecule type" value="Genomic_DNA"/>
</dbReference>
<accession>A0A6A6TLY3</accession>
<dbReference type="Pfam" id="PF00646">
    <property type="entry name" value="F-box"/>
    <property type="match status" value="1"/>
</dbReference>
<sequence>MEADALIQAFRELLTVPRREVLGALVEQLTPYEWRALQQQLNARDFHFDIVGSLPIELVVHVFAYLDLIEVFRLQLVSRRWSHVLRSPDLLNLKLKAWYGDVPSGDYASRRQKAEQLSRLCTGRPYDSVVVPIFEIPRKSILVKDTFAWISKDIRSLRICNLRTGKTVQAHTEGRRRVYLLAASEEILAYVTDSACHVMTLDGKCQKRFRVTDVHLQYITCHGSIVSCGGFINNRAMLYNWDFTTGRGETVDISLPAWQTADCLSPM</sequence>
<dbReference type="InterPro" id="IPR036047">
    <property type="entry name" value="F-box-like_dom_sf"/>
</dbReference>
<dbReference type="Gene3D" id="1.20.1280.50">
    <property type="match status" value="1"/>
</dbReference>
<evidence type="ECO:0000259" key="1">
    <source>
        <dbReference type="PROSITE" id="PS50181"/>
    </source>
</evidence>
<dbReference type="SMART" id="SM00256">
    <property type="entry name" value="FBOX"/>
    <property type="match status" value="1"/>
</dbReference>
<reference evidence="2" key="1">
    <citation type="journal article" date="2020" name="Stud. Mycol.">
        <title>101 Dothideomycetes genomes: a test case for predicting lifestyles and emergence of pathogens.</title>
        <authorList>
            <person name="Haridas S."/>
            <person name="Albert R."/>
            <person name="Binder M."/>
            <person name="Bloem J."/>
            <person name="Labutti K."/>
            <person name="Salamov A."/>
            <person name="Andreopoulos B."/>
            <person name="Baker S."/>
            <person name="Barry K."/>
            <person name="Bills G."/>
            <person name="Bluhm B."/>
            <person name="Cannon C."/>
            <person name="Castanera R."/>
            <person name="Culley D."/>
            <person name="Daum C."/>
            <person name="Ezra D."/>
            <person name="Gonzalez J."/>
            <person name="Henrissat B."/>
            <person name="Kuo A."/>
            <person name="Liang C."/>
            <person name="Lipzen A."/>
            <person name="Lutzoni F."/>
            <person name="Magnuson J."/>
            <person name="Mondo S."/>
            <person name="Nolan M."/>
            <person name="Ohm R."/>
            <person name="Pangilinan J."/>
            <person name="Park H.-J."/>
            <person name="Ramirez L."/>
            <person name="Alfaro M."/>
            <person name="Sun H."/>
            <person name="Tritt A."/>
            <person name="Yoshinaga Y."/>
            <person name="Zwiers L.-H."/>
            <person name="Turgeon B."/>
            <person name="Goodwin S."/>
            <person name="Spatafora J."/>
            <person name="Crous P."/>
            <person name="Grigoriev I."/>
        </authorList>
    </citation>
    <scope>NUCLEOTIDE SEQUENCE</scope>
    <source>
        <strain evidence="2">CBS 122681</strain>
    </source>
</reference>
<dbReference type="AlphaFoldDB" id="A0A6A6TLY3"/>